<evidence type="ECO:0000313" key="6">
    <source>
        <dbReference type="Proteomes" id="UP001201873"/>
    </source>
</evidence>
<dbReference type="EMBL" id="JALKFT010000007">
    <property type="protein sequence ID" value="MCK9875894.1"/>
    <property type="molecule type" value="Genomic_DNA"/>
</dbReference>
<proteinExistence type="inferred from homology"/>
<keyword evidence="2 3" id="KW-0732">Signal</keyword>
<feature type="chain" id="PRO_5047174895" evidence="3">
    <location>
        <begin position="21"/>
        <end position="409"/>
    </location>
</feature>
<accession>A0ABT0JWH7</accession>
<dbReference type="Pfam" id="PF13458">
    <property type="entry name" value="Peripla_BP_6"/>
    <property type="match status" value="1"/>
</dbReference>
<dbReference type="InterPro" id="IPR028082">
    <property type="entry name" value="Peripla_BP_I"/>
</dbReference>
<dbReference type="SUPFAM" id="SSF53822">
    <property type="entry name" value="Periplasmic binding protein-like I"/>
    <property type="match status" value="1"/>
</dbReference>
<dbReference type="PANTHER" id="PTHR47235:SF1">
    <property type="entry name" value="BLR6548 PROTEIN"/>
    <property type="match status" value="1"/>
</dbReference>
<dbReference type="Gene3D" id="3.40.50.2300">
    <property type="match status" value="2"/>
</dbReference>
<feature type="domain" description="Leucine-binding protein" evidence="4">
    <location>
        <begin position="42"/>
        <end position="392"/>
    </location>
</feature>
<dbReference type="PROSITE" id="PS51257">
    <property type="entry name" value="PROKAR_LIPOPROTEIN"/>
    <property type="match status" value="1"/>
</dbReference>
<comment type="similarity">
    <text evidence="1">Belongs to the leucine-binding protein family.</text>
</comment>
<evidence type="ECO:0000256" key="2">
    <source>
        <dbReference type="ARBA" id="ARBA00022729"/>
    </source>
</evidence>
<evidence type="ECO:0000259" key="4">
    <source>
        <dbReference type="Pfam" id="PF13458"/>
    </source>
</evidence>
<comment type="caution">
    <text evidence="5">The sequence shown here is derived from an EMBL/GenBank/DDBJ whole genome shotgun (WGS) entry which is preliminary data.</text>
</comment>
<dbReference type="PANTHER" id="PTHR47235">
    <property type="entry name" value="BLR6548 PROTEIN"/>
    <property type="match status" value="1"/>
</dbReference>
<dbReference type="CDD" id="cd06341">
    <property type="entry name" value="PBP1_ABC_ligand_binding-like"/>
    <property type="match status" value="1"/>
</dbReference>
<organism evidence="5 6">
    <name type="scientific">Frankia umida</name>
    <dbReference type="NCBI Taxonomy" id="573489"/>
    <lineage>
        <taxon>Bacteria</taxon>
        <taxon>Bacillati</taxon>
        <taxon>Actinomycetota</taxon>
        <taxon>Actinomycetes</taxon>
        <taxon>Frankiales</taxon>
        <taxon>Frankiaceae</taxon>
        <taxon>Frankia</taxon>
    </lineage>
</organism>
<sequence length="409" mass="42269">MSIRALSALPVALLCLSALVGCSADSATSAASCNGPGVSPSEVKVGLIYPDTGSLSTIFQSTRAGLTARLGVANAAGGVNGRKITYEWADDRGRVDTNGVVGRNLVDDRNSFAILEATPTSSGGAGYLASRGIPVLGVAAEPVWSQYRNMFTYSYSQGTVNSTDSVTTFGKYAQQLGGTRALVIVDPAGIGVSDKTAQQLRASFQSVGMTVGSAAADEDPTQSQIDEIVRRVAADKVDTLASALSIGTFAKIVAAVRRNGASPKAILSANETPGTQLLQEYGPLLAGLTVYSAQPVDPTSPSFTAYRDALARYSPDLGDTSQTLARVGYIIGDMLVRGLQEAGPCPTRAGFISHLRAVKNYNAGGLITPVNFDADFGKLPVCYPFTAVNSAGNGLITTAADFCGERVSA</sequence>
<dbReference type="InterPro" id="IPR028081">
    <property type="entry name" value="Leu-bd"/>
</dbReference>
<dbReference type="RefSeq" id="WP_248824281.1">
    <property type="nucleotide sequence ID" value="NZ_JALKFT010000007.1"/>
</dbReference>
<name>A0ABT0JWH7_9ACTN</name>
<gene>
    <name evidence="5" type="ORF">MXD59_08925</name>
</gene>
<protein>
    <submittedName>
        <fullName evidence="5">ABC transporter substrate-binding protein</fullName>
    </submittedName>
</protein>
<keyword evidence="6" id="KW-1185">Reference proteome</keyword>
<feature type="signal peptide" evidence="3">
    <location>
        <begin position="1"/>
        <end position="20"/>
    </location>
</feature>
<dbReference type="Proteomes" id="UP001201873">
    <property type="component" value="Unassembled WGS sequence"/>
</dbReference>
<reference evidence="5 6" key="1">
    <citation type="submission" date="2022-04" db="EMBL/GenBank/DDBJ databases">
        <title>Genome diversity in the genus Frankia.</title>
        <authorList>
            <person name="Carlos-Shanley C."/>
            <person name="Hahn D."/>
        </authorList>
    </citation>
    <scope>NUCLEOTIDE SEQUENCE [LARGE SCALE GENOMIC DNA]</scope>
    <source>
        <strain evidence="5 6">Ag45/Mut15</strain>
    </source>
</reference>
<evidence type="ECO:0000256" key="3">
    <source>
        <dbReference type="SAM" id="SignalP"/>
    </source>
</evidence>
<evidence type="ECO:0000313" key="5">
    <source>
        <dbReference type="EMBL" id="MCK9875894.1"/>
    </source>
</evidence>
<evidence type="ECO:0000256" key="1">
    <source>
        <dbReference type="ARBA" id="ARBA00010062"/>
    </source>
</evidence>